<evidence type="ECO:0000256" key="1">
    <source>
        <dbReference type="SAM" id="MobiDB-lite"/>
    </source>
</evidence>
<dbReference type="Pfam" id="PF00789">
    <property type="entry name" value="UBX"/>
    <property type="match status" value="1"/>
</dbReference>
<evidence type="ECO:0000313" key="4">
    <source>
        <dbReference type="Proteomes" id="UP000557566"/>
    </source>
</evidence>
<gene>
    <name evidence="3" type="ORF">G6O67_002083</name>
</gene>
<dbReference type="AlphaFoldDB" id="A0A8H4V759"/>
<dbReference type="PANTHER" id="PTHR46424:SF1">
    <property type="entry name" value="UBX DOMAIN-CONTAINING PROTEIN 4"/>
    <property type="match status" value="1"/>
</dbReference>
<dbReference type="GO" id="GO:0036503">
    <property type="term" value="P:ERAD pathway"/>
    <property type="evidence" value="ECO:0007669"/>
    <property type="project" value="TreeGrafter"/>
</dbReference>
<dbReference type="InterPro" id="IPR001012">
    <property type="entry name" value="UBX_dom"/>
</dbReference>
<sequence length="446" mass="48722">MFYQGSLQEGISTAVGQQKMVFCFVTNGNEESLSWENEFLQDSPLKELLLGQAVALRLEAGSDSAGYLAQIFPLPQTPTIVIMKHGELKEYISPGTNKADFIRRVQSAFNAGPRPAAEQTAATTPHQAGTSGNSIPSSPEAERSESVSRVLAERAARLKAKKEEGERRAKEERAKAKDKAKTDADTGHDTDGARTHRQAELLRKKRQQESDERRRILKRIEDDRAERRHRAAEREQRRADSLQPGDVAASLVRAPETRMPSTTRVGDMASLQVRLFDGSTVRSRFRTVAPFRDVRAWVDANRTDGAAPYTFRQLLTPMPNRAIDEAEEEGKTLGELGLAPSSTLVLVPVHSYASAYEAAGPQTFLSAAVAAILAWFASLMGMVGLGPGDGGRAAASTAPESEAGGAGRTDEGRIRGFDHPTDARRDHQLYNGNSLNFEPRPDEDEA</sequence>
<proteinExistence type="predicted"/>
<feature type="compositionally biased region" description="Polar residues" evidence="1">
    <location>
        <begin position="120"/>
        <end position="137"/>
    </location>
</feature>
<dbReference type="Gene3D" id="3.10.20.90">
    <property type="entry name" value="Phosphatidylinositol 3-kinase Catalytic Subunit, Chain A, domain 1"/>
    <property type="match status" value="1"/>
</dbReference>
<evidence type="ECO:0000313" key="3">
    <source>
        <dbReference type="EMBL" id="KAF4510171.1"/>
    </source>
</evidence>
<accession>A0A8H4V759</accession>
<dbReference type="PANTHER" id="PTHR46424">
    <property type="entry name" value="UBX DOMAIN-CONTAINING PROTEIN 4"/>
    <property type="match status" value="1"/>
</dbReference>
<dbReference type="EMBL" id="JAAVMX010000003">
    <property type="protein sequence ID" value="KAF4510171.1"/>
    <property type="molecule type" value="Genomic_DNA"/>
</dbReference>
<dbReference type="PROSITE" id="PS50033">
    <property type="entry name" value="UBX"/>
    <property type="match status" value="1"/>
</dbReference>
<feature type="compositionally biased region" description="Basic and acidic residues" evidence="1">
    <location>
        <begin position="140"/>
        <end position="240"/>
    </location>
</feature>
<dbReference type="GO" id="GO:0005783">
    <property type="term" value="C:endoplasmic reticulum"/>
    <property type="evidence" value="ECO:0007669"/>
    <property type="project" value="TreeGrafter"/>
</dbReference>
<feature type="compositionally biased region" description="Basic and acidic residues" evidence="1">
    <location>
        <begin position="408"/>
        <end position="428"/>
    </location>
</feature>
<evidence type="ECO:0000259" key="2">
    <source>
        <dbReference type="PROSITE" id="PS50033"/>
    </source>
</evidence>
<dbReference type="SMART" id="SM00166">
    <property type="entry name" value="UBX"/>
    <property type="match status" value="1"/>
</dbReference>
<feature type="domain" description="UBX" evidence="2">
    <location>
        <begin position="264"/>
        <end position="346"/>
    </location>
</feature>
<feature type="region of interest" description="Disordered" evidence="1">
    <location>
        <begin position="389"/>
        <end position="446"/>
    </location>
</feature>
<keyword evidence="4" id="KW-1185">Reference proteome</keyword>
<name>A0A8H4V759_9HYPO</name>
<dbReference type="InterPro" id="IPR029071">
    <property type="entry name" value="Ubiquitin-like_domsf"/>
</dbReference>
<protein>
    <recommendedName>
        <fullName evidence="2">UBX domain-containing protein</fullName>
    </recommendedName>
</protein>
<feature type="region of interest" description="Disordered" evidence="1">
    <location>
        <begin position="112"/>
        <end position="261"/>
    </location>
</feature>
<dbReference type="SUPFAM" id="SSF54236">
    <property type="entry name" value="Ubiquitin-like"/>
    <property type="match status" value="1"/>
</dbReference>
<dbReference type="Proteomes" id="UP000557566">
    <property type="component" value="Unassembled WGS sequence"/>
</dbReference>
<dbReference type="Pfam" id="PF23187">
    <property type="entry name" value="UBX7_N"/>
    <property type="match status" value="1"/>
</dbReference>
<organism evidence="3 4">
    <name type="scientific">Ophiocordyceps sinensis</name>
    <dbReference type="NCBI Taxonomy" id="72228"/>
    <lineage>
        <taxon>Eukaryota</taxon>
        <taxon>Fungi</taxon>
        <taxon>Dikarya</taxon>
        <taxon>Ascomycota</taxon>
        <taxon>Pezizomycotina</taxon>
        <taxon>Sordariomycetes</taxon>
        <taxon>Hypocreomycetidae</taxon>
        <taxon>Hypocreales</taxon>
        <taxon>Ophiocordycipitaceae</taxon>
        <taxon>Ophiocordyceps</taxon>
    </lineage>
</organism>
<dbReference type="OrthoDB" id="2445133at2759"/>
<reference evidence="3 4" key="1">
    <citation type="journal article" date="2020" name="Genome Biol. Evol.">
        <title>A new high-quality draft genome assembly of the Chinese cordyceps Ophiocordyceps sinensis.</title>
        <authorList>
            <person name="Shu R."/>
            <person name="Zhang J."/>
            <person name="Meng Q."/>
            <person name="Zhang H."/>
            <person name="Zhou G."/>
            <person name="Li M."/>
            <person name="Wu P."/>
            <person name="Zhao Y."/>
            <person name="Chen C."/>
            <person name="Qin Q."/>
        </authorList>
    </citation>
    <scope>NUCLEOTIDE SEQUENCE [LARGE SCALE GENOMIC DNA]</scope>
    <source>
        <strain evidence="3 4">IOZ07</strain>
    </source>
</reference>
<comment type="caution">
    <text evidence="3">The sequence shown here is derived from an EMBL/GenBank/DDBJ whole genome shotgun (WGS) entry which is preliminary data.</text>
</comment>